<dbReference type="InterPro" id="IPR044922">
    <property type="entry name" value="DUF2063_N_sf"/>
</dbReference>
<evidence type="ECO:0000313" key="4">
    <source>
        <dbReference type="Proteomes" id="UP000676649"/>
    </source>
</evidence>
<dbReference type="KEGG" id="mpad:KEF85_15395"/>
<proteinExistence type="predicted"/>
<feature type="domain" description="Putative DNA-binding" evidence="1">
    <location>
        <begin position="9"/>
        <end position="93"/>
    </location>
</feature>
<accession>A0A975R8R5</accession>
<dbReference type="AlphaFoldDB" id="A0A975R8R5"/>
<sequence length="251" mass="28518">MAVDFKVKQAEFAAYIRDPLASPAPADVDPERMAVYRELFFNNIDGFLSSNFPVLRKICDDQQWQTLSQAFFKNHRCQTPYFSEIAEEFLTYLQQHDHGDIFPFLLELAHYEWVEMALAIAQAEPRYADAALIAGLPHQQLSLSPVAWPLVYRYPVQRIGPDYLPQQPPAEPTCLIVYRDQDYQVHFLLSSPVTYRLLQIIAEHGALNGAQSLQLLAAEFPQFDSVMLTEQGSKTLIDMAEKGIIVPAAKL</sequence>
<dbReference type="Gene3D" id="3.90.930.50">
    <property type="match status" value="1"/>
</dbReference>
<evidence type="ECO:0000259" key="2">
    <source>
        <dbReference type="Pfam" id="PF22106"/>
    </source>
</evidence>
<organism evidence="3 4">
    <name type="scientific">Methylomonas paludis</name>
    <dbReference type="NCBI Taxonomy" id="1173101"/>
    <lineage>
        <taxon>Bacteria</taxon>
        <taxon>Pseudomonadati</taxon>
        <taxon>Pseudomonadota</taxon>
        <taxon>Gammaproteobacteria</taxon>
        <taxon>Methylococcales</taxon>
        <taxon>Methylococcaceae</taxon>
        <taxon>Methylomonas</taxon>
    </lineage>
</organism>
<dbReference type="GO" id="GO:0003677">
    <property type="term" value="F:DNA binding"/>
    <property type="evidence" value="ECO:0007669"/>
    <property type="project" value="UniProtKB-KW"/>
</dbReference>
<reference evidence="3" key="1">
    <citation type="submission" date="2021-04" db="EMBL/GenBank/DDBJ databases">
        <title>Draft genome sequence data of methanotrophic Methylovulum sp. strain S1L and Methylomonas sp. strain S2AM isolated from boreal lake water columns.</title>
        <authorList>
            <person name="Rissanen A.J."/>
            <person name="Mangayil R."/>
            <person name="Svenning M.M."/>
            <person name="Khanongnuch R."/>
        </authorList>
    </citation>
    <scope>NUCLEOTIDE SEQUENCE</scope>
    <source>
        <strain evidence="3">S2AM</strain>
    </source>
</reference>
<dbReference type="EMBL" id="CP073754">
    <property type="protein sequence ID" value="QWF70685.1"/>
    <property type="molecule type" value="Genomic_DNA"/>
</dbReference>
<dbReference type="RefSeq" id="WP_215582090.1">
    <property type="nucleotide sequence ID" value="NZ_CP073754.1"/>
</dbReference>
<dbReference type="Gene3D" id="1.10.150.690">
    <property type="entry name" value="DUF2063"/>
    <property type="match status" value="1"/>
</dbReference>
<dbReference type="InterPro" id="IPR054098">
    <property type="entry name" value="NGO1945-like_C"/>
</dbReference>
<evidence type="ECO:0000259" key="1">
    <source>
        <dbReference type="Pfam" id="PF09836"/>
    </source>
</evidence>
<dbReference type="Proteomes" id="UP000676649">
    <property type="component" value="Chromosome"/>
</dbReference>
<evidence type="ECO:0000313" key="3">
    <source>
        <dbReference type="EMBL" id="QWF70685.1"/>
    </source>
</evidence>
<dbReference type="Pfam" id="PF09836">
    <property type="entry name" value="DUF2063"/>
    <property type="match status" value="1"/>
</dbReference>
<name>A0A975R8R5_9GAMM</name>
<gene>
    <name evidence="3" type="ORF">KEF85_15395</name>
</gene>
<protein>
    <submittedName>
        <fullName evidence="3">DNA-binding domain-containing protein</fullName>
    </submittedName>
</protein>
<keyword evidence="3" id="KW-0238">DNA-binding</keyword>
<keyword evidence="4" id="KW-1185">Reference proteome</keyword>
<dbReference type="Pfam" id="PF22106">
    <property type="entry name" value="NGO1945_C"/>
    <property type="match status" value="1"/>
</dbReference>
<feature type="domain" description="NGO1945-like C-terminal" evidence="2">
    <location>
        <begin position="144"/>
        <end position="239"/>
    </location>
</feature>
<dbReference type="InterPro" id="IPR018640">
    <property type="entry name" value="DUF2063"/>
</dbReference>